<evidence type="ECO:0000256" key="1">
    <source>
        <dbReference type="SAM" id="Phobius"/>
    </source>
</evidence>
<feature type="transmembrane region" description="Helical" evidence="1">
    <location>
        <begin position="202"/>
        <end position="222"/>
    </location>
</feature>
<evidence type="ECO:0000313" key="3">
    <source>
        <dbReference type="EMBL" id="BDZ44614.1"/>
    </source>
</evidence>
<name>A0ABN6XIC5_9MICO</name>
<reference evidence="4" key="1">
    <citation type="journal article" date="2019" name="Int. J. Syst. Evol. Microbiol.">
        <title>The Global Catalogue of Microorganisms (GCM) 10K type strain sequencing project: providing services to taxonomists for standard genome sequencing and annotation.</title>
        <authorList>
            <consortium name="The Broad Institute Genomics Platform"/>
            <consortium name="The Broad Institute Genome Sequencing Center for Infectious Disease"/>
            <person name="Wu L."/>
            <person name="Ma J."/>
        </authorList>
    </citation>
    <scope>NUCLEOTIDE SEQUENCE [LARGE SCALE GENOMIC DNA]</scope>
    <source>
        <strain evidence="4">NBRC 108725</strain>
    </source>
</reference>
<dbReference type="InterPro" id="IPR003675">
    <property type="entry name" value="Rce1/LyrA-like_dom"/>
</dbReference>
<organism evidence="3 4">
    <name type="scientific">Naasia aerilata</name>
    <dbReference type="NCBI Taxonomy" id="1162966"/>
    <lineage>
        <taxon>Bacteria</taxon>
        <taxon>Bacillati</taxon>
        <taxon>Actinomycetota</taxon>
        <taxon>Actinomycetes</taxon>
        <taxon>Micrococcales</taxon>
        <taxon>Microbacteriaceae</taxon>
        <taxon>Naasia</taxon>
    </lineage>
</organism>
<keyword evidence="1" id="KW-1133">Transmembrane helix</keyword>
<evidence type="ECO:0000259" key="2">
    <source>
        <dbReference type="Pfam" id="PF02517"/>
    </source>
</evidence>
<feature type="transmembrane region" description="Helical" evidence="1">
    <location>
        <begin position="170"/>
        <end position="190"/>
    </location>
</feature>
<keyword evidence="4" id="KW-1185">Reference proteome</keyword>
<dbReference type="Proteomes" id="UP001321498">
    <property type="component" value="Chromosome"/>
</dbReference>
<accession>A0ABN6XIC5</accession>
<keyword evidence="1" id="KW-0472">Membrane</keyword>
<proteinExistence type="predicted"/>
<dbReference type="Pfam" id="PF02517">
    <property type="entry name" value="Rce1-like"/>
    <property type="match status" value="1"/>
</dbReference>
<feature type="transmembrane region" description="Helical" evidence="1">
    <location>
        <begin position="36"/>
        <end position="58"/>
    </location>
</feature>
<feature type="domain" description="CAAX prenyl protease 2/Lysostaphin resistance protein A-like" evidence="2">
    <location>
        <begin position="118"/>
        <end position="209"/>
    </location>
</feature>
<dbReference type="EMBL" id="AP027731">
    <property type="protein sequence ID" value="BDZ44614.1"/>
    <property type="molecule type" value="Genomic_DNA"/>
</dbReference>
<gene>
    <name evidence="3" type="ORF">GCM10025866_05230</name>
</gene>
<keyword evidence="1" id="KW-0812">Transmembrane</keyword>
<feature type="transmembrane region" description="Helical" evidence="1">
    <location>
        <begin position="79"/>
        <end position="99"/>
    </location>
</feature>
<sequence>MYSIVAILNRLTQAVPISQQTATLNPSLSDRPIFDLVYQLLGILFDLVPVVLVLYLLWEPGRSAFARLGFDARRPLRDLGNGVLLVAVIGIPGLALYAAGRALGITPSIVTSGLSPEWWTIPVLVLSALRSALTEELIVVGYLFTRLQELGVGRWPTILGSAALRGSYHLYQGVGSFVGNFAMGVVFGWVYAKWGRTTPLVIAHWILDIVSFVGYPLALAWFPGLFGSPAERAYAKASGGGHEHTRLRSP</sequence>
<evidence type="ECO:0000313" key="4">
    <source>
        <dbReference type="Proteomes" id="UP001321498"/>
    </source>
</evidence>
<protein>
    <submittedName>
        <fullName evidence="3">Membrane protein</fullName>
    </submittedName>
</protein>